<evidence type="ECO:0000313" key="2">
    <source>
        <dbReference type="EMBL" id="QTA84398.1"/>
    </source>
</evidence>
<evidence type="ECO:0000313" key="3">
    <source>
        <dbReference type="Proteomes" id="UP000663722"/>
    </source>
</evidence>
<proteinExistence type="predicted"/>
<protein>
    <submittedName>
        <fullName evidence="2">Uncharacterized protein</fullName>
    </submittedName>
</protein>
<keyword evidence="1" id="KW-1133">Transmembrane helix</keyword>
<dbReference type="EMBL" id="CP061800">
    <property type="protein sequence ID" value="QTA84398.1"/>
    <property type="molecule type" value="Genomic_DNA"/>
</dbReference>
<dbReference type="Proteomes" id="UP000663722">
    <property type="component" value="Chromosome"/>
</dbReference>
<dbReference type="AlphaFoldDB" id="A0A975BFK3"/>
<dbReference type="KEGG" id="dmm:dnm_003920"/>
<feature type="transmembrane region" description="Helical" evidence="1">
    <location>
        <begin position="21"/>
        <end position="45"/>
    </location>
</feature>
<accession>A0A975BFK3</accession>
<evidence type="ECO:0000256" key="1">
    <source>
        <dbReference type="SAM" id="Phobius"/>
    </source>
</evidence>
<name>A0A975BFK3_9BACT</name>
<keyword evidence="1" id="KW-0812">Transmembrane</keyword>
<keyword evidence="3" id="KW-1185">Reference proteome</keyword>
<sequence>MRRKTLQFFIRLLLKKQKKTAINYLYTLISEYYIHNSVFPCLLLLNS</sequence>
<keyword evidence="1" id="KW-0472">Membrane</keyword>
<reference evidence="2" key="1">
    <citation type="journal article" date="2021" name="Microb. Physiol.">
        <title>Proteogenomic Insights into the Physiology of Marine, Sulfate-Reducing, Filamentous Desulfonema limicola and Desulfonema magnum.</title>
        <authorList>
            <person name="Schnaars V."/>
            <person name="Wohlbrand L."/>
            <person name="Scheve S."/>
            <person name="Hinrichs C."/>
            <person name="Reinhardt R."/>
            <person name="Rabus R."/>
        </authorList>
    </citation>
    <scope>NUCLEOTIDE SEQUENCE</scope>
    <source>
        <strain evidence="2">4be13</strain>
    </source>
</reference>
<gene>
    <name evidence="2" type="ORF">dnm_003920</name>
</gene>
<organism evidence="2 3">
    <name type="scientific">Desulfonema magnum</name>
    <dbReference type="NCBI Taxonomy" id="45655"/>
    <lineage>
        <taxon>Bacteria</taxon>
        <taxon>Pseudomonadati</taxon>
        <taxon>Thermodesulfobacteriota</taxon>
        <taxon>Desulfobacteria</taxon>
        <taxon>Desulfobacterales</taxon>
        <taxon>Desulfococcaceae</taxon>
        <taxon>Desulfonema</taxon>
    </lineage>
</organism>